<organism evidence="2">
    <name type="scientific">marine metagenome</name>
    <dbReference type="NCBI Taxonomy" id="408172"/>
    <lineage>
        <taxon>unclassified sequences</taxon>
        <taxon>metagenomes</taxon>
        <taxon>ecological metagenomes</taxon>
    </lineage>
</organism>
<gene>
    <name evidence="2" type="ORF">METZ01_LOCUS60123</name>
</gene>
<protein>
    <submittedName>
        <fullName evidence="2">Uncharacterized protein</fullName>
    </submittedName>
</protein>
<feature type="non-terminal residue" evidence="2">
    <location>
        <position position="278"/>
    </location>
</feature>
<dbReference type="AlphaFoldDB" id="A0A381SV01"/>
<evidence type="ECO:0000256" key="1">
    <source>
        <dbReference type="SAM" id="Coils"/>
    </source>
</evidence>
<evidence type="ECO:0000313" key="2">
    <source>
        <dbReference type="EMBL" id="SVA07269.1"/>
    </source>
</evidence>
<feature type="non-terminal residue" evidence="2">
    <location>
        <position position="1"/>
    </location>
</feature>
<accession>A0A381SV01</accession>
<sequence>LARIIRVFAVAGTLFLFFNCFGRRAKAEGPPDIHTVAANRLSVEQWNENNRKDFMDLGILMKGEIPGYLFTNLKIHDILIENMEIMEENLDNVERLQQDMNSIMESLQESDGDSLQSLMDGETSYEQEIGSILSDIRDAQAEYEKGKKGLRQGLKMDRRRIIFIRDQTHSWKKEFHHLRYERAGLQQAVERFNGSLNEAIFTDNHSKKEILELSSKLEKYRNELGQIELFIAESERIAWEETGTWVCIRPMLTFQEGELRRGVPLACEQKYEQGLRDY</sequence>
<proteinExistence type="predicted"/>
<keyword evidence="1" id="KW-0175">Coiled coil</keyword>
<name>A0A381SV01_9ZZZZ</name>
<reference evidence="2" key="1">
    <citation type="submission" date="2018-05" db="EMBL/GenBank/DDBJ databases">
        <authorList>
            <person name="Lanie J.A."/>
            <person name="Ng W.-L."/>
            <person name="Kazmierczak K.M."/>
            <person name="Andrzejewski T.M."/>
            <person name="Davidsen T.M."/>
            <person name="Wayne K.J."/>
            <person name="Tettelin H."/>
            <person name="Glass J.I."/>
            <person name="Rusch D."/>
            <person name="Podicherti R."/>
            <person name="Tsui H.-C.T."/>
            <person name="Winkler M.E."/>
        </authorList>
    </citation>
    <scope>NUCLEOTIDE SEQUENCE</scope>
</reference>
<dbReference type="EMBL" id="UINC01003545">
    <property type="protein sequence ID" value="SVA07269.1"/>
    <property type="molecule type" value="Genomic_DNA"/>
</dbReference>
<feature type="coiled-coil region" evidence="1">
    <location>
        <begin position="76"/>
        <end position="110"/>
    </location>
</feature>